<dbReference type="InParanoid" id="A9JXG5"/>
<dbReference type="AlphaFoldDB" id="A9JXG5"/>
<accession>A9JXG5</accession>
<proteinExistence type="predicted"/>
<dbReference type="GeneID" id="5982080"/>
<evidence type="ECO:0000313" key="2">
    <source>
        <dbReference type="Proteomes" id="UP000001055"/>
    </source>
</evidence>
<dbReference type="Proteomes" id="UP000001055">
    <property type="component" value="Unassembled WGS sequence"/>
</dbReference>
<evidence type="ECO:0000313" key="1">
    <source>
        <dbReference type="EMBL" id="EDP89866.1"/>
    </source>
</evidence>
<dbReference type="KEGG" id="pno:SNOG_20169"/>
<dbReference type="RefSeq" id="XP_001805152.1">
    <property type="nucleotide sequence ID" value="XM_001805100.1"/>
</dbReference>
<dbReference type="STRING" id="321614.A9JXG5"/>
<organism evidence="1 2">
    <name type="scientific">Phaeosphaeria nodorum (strain SN15 / ATCC MYA-4574 / FGSC 10173)</name>
    <name type="common">Glume blotch fungus</name>
    <name type="synonym">Parastagonospora nodorum</name>
    <dbReference type="NCBI Taxonomy" id="321614"/>
    <lineage>
        <taxon>Eukaryota</taxon>
        <taxon>Fungi</taxon>
        <taxon>Dikarya</taxon>
        <taxon>Ascomycota</taxon>
        <taxon>Pezizomycotina</taxon>
        <taxon>Dothideomycetes</taxon>
        <taxon>Pleosporomycetidae</taxon>
        <taxon>Pleosporales</taxon>
        <taxon>Pleosporineae</taxon>
        <taxon>Phaeosphaeriaceae</taxon>
        <taxon>Parastagonospora</taxon>
    </lineage>
</organism>
<reference evidence="2" key="1">
    <citation type="journal article" date="2007" name="Plant Cell">
        <title>Dothideomycete-plant interactions illuminated by genome sequencing and EST analysis of the wheat pathogen Stagonospora nodorum.</title>
        <authorList>
            <person name="Hane J.K."/>
            <person name="Lowe R.G."/>
            <person name="Solomon P.S."/>
            <person name="Tan K.C."/>
            <person name="Schoch C.L."/>
            <person name="Spatafora J.W."/>
            <person name="Crous P.W."/>
            <person name="Kodira C."/>
            <person name="Birren B.W."/>
            <person name="Galagan J.E."/>
            <person name="Torriani S.F."/>
            <person name="McDonald B.A."/>
            <person name="Oliver R.P."/>
        </authorList>
    </citation>
    <scope>NUCLEOTIDE SEQUENCE [LARGE SCALE GENOMIC DNA]</scope>
    <source>
        <strain evidence="2">SN15 / ATCC MYA-4574 / FGSC 10173</strain>
    </source>
</reference>
<name>A9JXG5_PHANO</name>
<protein>
    <submittedName>
        <fullName evidence="1">Uncharacterized protein</fullName>
    </submittedName>
</protein>
<dbReference type="PROSITE" id="PS51257">
    <property type="entry name" value="PROKAR_LIPOPROTEIN"/>
    <property type="match status" value="1"/>
</dbReference>
<dbReference type="EMBL" id="CH445359">
    <property type="protein sequence ID" value="EDP89866.1"/>
    <property type="molecule type" value="Genomic_DNA"/>
</dbReference>
<gene>
    <name evidence="1" type="ORF">SNOG_20169</name>
</gene>
<dbReference type="VEuPathDB" id="FungiDB:JI435_149880"/>
<dbReference type="HOGENOM" id="CLU_2455486_0_0_1"/>
<sequence>MLAAGARTRASQSPLRTFPHPSFAAAALSCCWLPAATVFSGASLSTNKPLNGSNSHVSQRIKNFFRINSSNDTRNISDDANHISFDPQE</sequence>